<dbReference type="InterPro" id="IPR051212">
    <property type="entry name" value="Type-I_RE_S_subunit"/>
</dbReference>
<proteinExistence type="inferred from homology"/>
<dbReference type="InterPro" id="IPR000055">
    <property type="entry name" value="Restrct_endonuc_typeI_TRD"/>
</dbReference>
<dbReference type="GO" id="GO:0004519">
    <property type="term" value="F:endonuclease activity"/>
    <property type="evidence" value="ECO:0007669"/>
    <property type="project" value="UniProtKB-KW"/>
</dbReference>
<keyword evidence="2" id="KW-0680">Restriction system</keyword>
<dbReference type="EC" id="3.1.21.-" evidence="5"/>
<dbReference type="PANTHER" id="PTHR43140:SF1">
    <property type="entry name" value="TYPE I RESTRICTION ENZYME ECOKI SPECIFICITY SUBUNIT"/>
    <property type="match status" value="1"/>
</dbReference>
<evidence type="ECO:0000256" key="3">
    <source>
        <dbReference type="ARBA" id="ARBA00023125"/>
    </source>
</evidence>
<evidence type="ECO:0000259" key="4">
    <source>
        <dbReference type="Pfam" id="PF01420"/>
    </source>
</evidence>
<dbReference type="EMBL" id="JBBUTH010000009">
    <property type="protein sequence ID" value="MEK8052182.1"/>
    <property type="molecule type" value="Genomic_DNA"/>
</dbReference>
<evidence type="ECO:0000256" key="2">
    <source>
        <dbReference type="ARBA" id="ARBA00022747"/>
    </source>
</evidence>
<dbReference type="Proteomes" id="UP001365405">
    <property type="component" value="Unassembled WGS sequence"/>
</dbReference>
<protein>
    <submittedName>
        <fullName evidence="5">Restriction endonuclease subunit S</fullName>
        <ecNumber evidence="5">3.1.21.-</ecNumber>
    </submittedName>
</protein>
<comment type="caution">
    <text evidence="5">The sequence shown here is derived from an EMBL/GenBank/DDBJ whole genome shotgun (WGS) entry which is preliminary data.</text>
</comment>
<feature type="domain" description="Type I restriction modification DNA specificity" evidence="4">
    <location>
        <begin position="190"/>
        <end position="362"/>
    </location>
</feature>
<keyword evidence="5" id="KW-0378">Hydrolase</keyword>
<accession>A0ABU9CK06</accession>
<dbReference type="Pfam" id="PF01420">
    <property type="entry name" value="Methylase_S"/>
    <property type="match status" value="2"/>
</dbReference>
<gene>
    <name evidence="5" type="ORF">AACH10_18160</name>
</gene>
<sequence>MSGLPDGWALTNLRQICEFKYGKALPSPLRDGVGFPVFGSNGVVGAHSQPLCNGPAIVIGRKGSVGVVHYSAAPCSPIDTTYFIDSFGSCLPRFLMHRLRAMPLADLNRATAIPGLNREDAYGLDLELPPLPEQQRIADKLDSILARVDACRDRLDRVGPLLQRFRQSVLAVAMNGSLSAEWREANHVGQWTTATIGDVAEVGTGSTPLRSKAGYFDVTGTPWITSSATSLDLVTVAAEFVTDQAIRDHRLRVYPPGTLLVAMYGEGKTRGQVTELGMAATINQACAAVQVDEAKALKPFVKLALRANYLQMRDMAEGGAQPNLNLSKVRAVPLSLPSLEEQAEIVRRVGRLMQVADSLEQRLTSGQAVVGRLPAATLAKAFRGELVPQDPNDEPAAELLARLAASTPPKKTARRGRSTA</sequence>
<keyword evidence="3" id="KW-0238">DNA-binding</keyword>
<name>A0ABU9CK06_9BURK</name>
<dbReference type="CDD" id="cd17267">
    <property type="entry name" value="RMtype1_S_EcoAO83I-TRD1-CR1_like"/>
    <property type="match status" value="1"/>
</dbReference>
<keyword evidence="5" id="KW-0255">Endonuclease</keyword>
<feature type="domain" description="Type I restriction modification DNA specificity" evidence="4">
    <location>
        <begin position="5"/>
        <end position="147"/>
    </location>
</feature>
<dbReference type="InterPro" id="IPR044946">
    <property type="entry name" value="Restrct_endonuc_typeI_TRD_sf"/>
</dbReference>
<evidence type="ECO:0000313" key="6">
    <source>
        <dbReference type="Proteomes" id="UP001365405"/>
    </source>
</evidence>
<dbReference type="PANTHER" id="PTHR43140">
    <property type="entry name" value="TYPE-1 RESTRICTION ENZYME ECOKI SPECIFICITY PROTEIN"/>
    <property type="match status" value="1"/>
</dbReference>
<dbReference type="SUPFAM" id="SSF116734">
    <property type="entry name" value="DNA methylase specificity domain"/>
    <property type="match status" value="2"/>
</dbReference>
<dbReference type="RefSeq" id="WP_341411899.1">
    <property type="nucleotide sequence ID" value="NZ_JBBUTH010000009.1"/>
</dbReference>
<keyword evidence="6" id="KW-1185">Reference proteome</keyword>
<reference evidence="5 6" key="1">
    <citation type="submission" date="2024-04" db="EMBL/GenBank/DDBJ databases">
        <title>Novel species of the genus Ideonella isolated from streams.</title>
        <authorList>
            <person name="Lu H."/>
        </authorList>
    </citation>
    <scope>NUCLEOTIDE SEQUENCE [LARGE SCALE GENOMIC DNA]</scope>
    <source>
        <strain evidence="5 6">DXS22W</strain>
    </source>
</reference>
<keyword evidence="5" id="KW-0540">Nuclease</keyword>
<evidence type="ECO:0000313" key="5">
    <source>
        <dbReference type="EMBL" id="MEK8052182.1"/>
    </source>
</evidence>
<dbReference type="GO" id="GO:0016787">
    <property type="term" value="F:hydrolase activity"/>
    <property type="evidence" value="ECO:0007669"/>
    <property type="project" value="UniProtKB-KW"/>
</dbReference>
<comment type="similarity">
    <text evidence="1">Belongs to the type-I restriction system S methylase family.</text>
</comment>
<organism evidence="5 6">
    <name type="scientific">Pseudaquabacterium inlustre</name>
    <dbReference type="NCBI Taxonomy" id="2984192"/>
    <lineage>
        <taxon>Bacteria</taxon>
        <taxon>Pseudomonadati</taxon>
        <taxon>Pseudomonadota</taxon>
        <taxon>Betaproteobacteria</taxon>
        <taxon>Burkholderiales</taxon>
        <taxon>Sphaerotilaceae</taxon>
        <taxon>Pseudaquabacterium</taxon>
    </lineage>
</organism>
<evidence type="ECO:0000256" key="1">
    <source>
        <dbReference type="ARBA" id="ARBA00010923"/>
    </source>
</evidence>
<dbReference type="Gene3D" id="3.90.220.20">
    <property type="entry name" value="DNA methylase specificity domains"/>
    <property type="match status" value="2"/>
</dbReference>